<evidence type="ECO:0000313" key="1">
    <source>
        <dbReference type="EMBL" id="KAK3683230.1"/>
    </source>
</evidence>
<gene>
    <name evidence="1" type="ORF">LTR37_020441</name>
</gene>
<comment type="caution">
    <text evidence="1">The sequence shown here is derived from an EMBL/GenBank/DDBJ whole genome shotgun (WGS) entry which is preliminary data.</text>
</comment>
<evidence type="ECO:0000313" key="2">
    <source>
        <dbReference type="Proteomes" id="UP001281147"/>
    </source>
</evidence>
<protein>
    <submittedName>
        <fullName evidence="1">Uncharacterized protein</fullName>
    </submittedName>
</protein>
<keyword evidence="2" id="KW-1185">Reference proteome</keyword>
<organism evidence="1 2">
    <name type="scientific">Vermiconidia calcicola</name>
    <dbReference type="NCBI Taxonomy" id="1690605"/>
    <lineage>
        <taxon>Eukaryota</taxon>
        <taxon>Fungi</taxon>
        <taxon>Dikarya</taxon>
        <taxon>Ascomycota</taxon>
        <taxon>Pezizomycotina</taxon>
        <taxon>Dothideomycetes</taxon>
        <taxon>Dothideomycetidae</taxon>
        <taxon>Mycosphaerellales</taxon>
        <taxon>Extremaceae</taxon>
        <taxon>Vermiconidia</taxon>
    </lineage>
</organism>
<dbReference type="EMBL" id="JAUTXU010000357">
    <property type="protein sequence ID" value="KAK3683230.1"/>
    <property type="molecule type" value="Genomic_DNA"/>
</dbReference>
<dbReference type="Proteomes" id="UP001281147">
    <property type="component" value="Unassembled WGS sequence"/>
</dbReference>
<accession>A0ACC3MBC3</accession>
<name>A0ACC3MBC3_9PEZI</name>
<proteinExistence type="predicted"/>
<sequence>MCRRISAIIVAIFAAISIAVLAIGLAIRVPQRYELDAFCDTGLAATKATTREVSIVKYKAVDLIRLLDRIEAISATDELPEEIRTRESQFPHCPELRTEVKQHSHALVKLIERYETEIPTDLDYFDVVCQAYEAGRGLGV</sequence>
<reference evidence="1" key="1">
    <citation type="submission" date="2023-07" db="EMBL/GenBank/DDBJ databases">
        <title>Black Yeasts Isolated from many extreme environments.</title>
        <authorList>
            <person name="Coleine C."/>
            <person name="Stajich J.E."/>
            <person name="Selbmann L."/>
        </authorList>
    </citation>
    <scope>NUCLEOTIDE SEQUENCE</scope>
    <source>
        <strain evidence="1">CCFEE 5714</strain>
    </source>
</reference>